<dbReference type="RefSeq" id="WP_187733383.1">
    <property type="nucleotide sequence ID" value="NZ_BMFN01000001.1"/>
</dbReference>
<sequence>MKSATPFPLSLAPVAGLSFVCLFLLSGCDTTPRERQEIVRQEARKLDTLADRAGDRIDRASDRAGDYTASARARNRQPLDPAAEATFATELLGTYAAIGQLTPQTIEPAYTQLLRQTRAKRRQWTQRDWDYATSIYRRLNDRLKAVRLDVVGRDELRIRGLQAEFVAMEAGRDIKDLGQAVKE</sequence>
<reference evidence="1 2" key="1">
    <citation type="submission" date="2020-08" db="EMBL/GenBank/DDBJ databases">
        <title>Genome sequence of Hymenobacter qilianensis JCM 19763T.</title>
        <authorList>
            <person name="Hyun D.-W."/>
            <person name="Bae J.-W."/>
        </authorList>
    </citation>
    <scope>NUCLEOTIDE SEQUENCE [LARGE SCALE GENOMIC DNA]</scope>
    <source>
        <strain evidence="1 2">JCM 19763</strain>
    </source>
</reference>
<dbReference type="Proteomes" id="UP000516093">
    <property type="component" value="Chromosome"/>
</dbReference>
<dbReference type="PROSITE" id="PS51257">
    <property type="entry name" value="PROKAR_LIPOPROTEIN"/>
    <property type="match status" value="1"/>
</dbReference>
<gene>
    <name evidence="1" type="ORF">H9L05_05780</name>
</gene>
<evidence type="ECO:0008006" key="3">
    <source>
        <dbReference type="Google" id="ProtNLM"/>
    </source>
</evidence>
<dbReference type="EMBL" id="CP060784">
    <property type="protein sequence ID" value="QNP53160.1"/>
    <property type="molecule type" value="Genomic_DNA"/>
</dbReference>
<dbReference type="KEGG" id="hqi:H9L05_05780"/>
<organism evidence="1 2">
    <name type="scientific">Hymenobacter qilianensis</name>
    <dbReference type="NCBI Taxonomy" id="1385715"/>
    <lineage>
        <taxon>Bacteria</taxon>
        <taxon>Pseudomonadati</taxon>
        <taxon>Bacteroidota</taxon>
        <taxon>Cytophagia</taxon>
        <taxon>Cytophagales</taxon>
        <taxon>Hymenobacteraceae</taxon>
        <taxon>Hymenobacter</taxon>
    </lineage>
</organism>
<name>A0A7H0GXZ4_9BACT</name>
<protein>
    <recommendedName>
        <fullName evidence="3">Lipoprotein</fullName>
    </recommendedName>
</protein>
<keyword evidence="2" id="KW-1185">Reference proteome</keyword>
<proteinExistence type="predicted"/>
<dbReference type="AlphaFoldDB" id="A0A7H0GXZ4"/>
<accession>A0A7H0GXZ4</accession>
<evidence type="ECO:0000313" key="2">
    <source>
        <dbReference type="Proteomes" id="UP000516093"/>
    </source>
</evidence>
<evidence type="ECO:0000313" key="1">
    <source>
        <dbReference type="EMBL" id="QNP53160.1"/>
    </source>
</evidence>